<dbReference type="Proteomes" id="UP000199634">
    <property type="component" value="Unassembled WGS sequence"/>
</dbReference>
<organism evidence="2 3">
    <name type="scientific">Paenimyroides marinum</name>
    <dbReference type="NCBI Taxonomy" id="1159016"/>
    <lineage>
        <taxon>Bacteria</taxon>
        <taxon>Pseudomonadati</taxon>
        <taxon>Bacteroidota</taxon>
        <taxon>Flavobacteriia</taxon>
        <taxon>Flavobacteriales</taxon>
        <taxon>Flavobacteriaceae</taxon>
        <taxon>Paenimyroides</taxon>
    </lineage>
</organism>
<evidence type="ECO:0000313" key="3">
    <source>
        <dbReference type="Proteomes" id="UP000199634"/>
    </source>
</evidence>
<dbReference type="STRING" id="1159016.SAMN02927937_02832"/>
<name>A0A1H6MYF7_9FLAO</name>
<dbReference type="EMBL" id="FNXE01000068">
    <property type="protein sequence ID" value="SEI02798.1"/>
    <property type="molecule type" value="Genomic_DNA"/>
</dbReference>
<protein>
    <recommendedName>
        <fullName evidence="4">TonB C-terminal domain-containing protein</fullName>
    </recommendedName>
</protein>
<evidence type="ECO:0008006" key="4">
    <source>
        <dbReference type="Google" id="ProtNLM"/>
    </source>
</evidence>
<keyword evidence="3" id="KW-1185">Reference proteome</keyword>
<dbReference type="Gene3D" id="3.30.1150.10">
    <property type="match status" value="1"/>
</dbReference>
<reference evidence="2 3" key="1">
    <citation type="submission" date="2016-10" db="EMBL/GenBank/DDBJ databases">
        <authorList>
            <person name="de Groot N.N."/>
        </authorList>
    </citation>
    <scope>NUCLEOTIDE SEQUENCE [LARGE SCALE GENOMIC DNA]</scope>
    <source>
        <strain evidence="2 3">CGMCC 1.10825</strain>
    </source>
</reference>
<dbReference type="AlphaFoldDB" id="A0A1H6MYF7"/>
<evidence type="ECO:0000313" key="2">
    <source>
        <dbReference type="EMBL" id="SEI02798.1"/>
    </source>
</evidence>
<feature type="signal peptide" evidence="1">
    <location>
        <begin position="1"/>
        <end position="21"/>
    </location>
</feature>
<sequence>MKKILPVLAAFLIGFSSLAQSEISKAYPKEGWTTFMEEFIKKFDYKKPDDFPKSISEIKFKVKFDVESDGSFSEIEVVDDDFNFQNDVVRVFNEMPFWNAAVFEGKPVRSSFTLPITIRLHSKSSEENFFKTEEEITNYKKILKTNKIELENFEFNCNCTLEKSSADEINKTKEFSLTATDRYAFYSIIVIQATSKDIRHYIDWIKQKPEMYNGTYKEIQYKNRKAIEAEHKVPNNDYVYHYRTIFYIEGDYLIGLNVTSFNKQVMNLTYEDLLENFKFKK</sequence>
<evidence type="ECO:0000256" key="1">
    <source>
        <dbReference type="SAM" id="SignalP"/>
    </source>
</evidence>
<keyword evidence="1" id="KW-0732">Signal</keyword>
<gene>
    <name evidence="2" type="ORF">SAMN02927937_02832</name>
</gene>
<proteinExistence type="predicted"/>
<feature type="chain" id="PRO_5011485472" description="TonB C-terminal domain-containing protein" evidence="1">
    <location>
        <begin position="22"/>
        <end position="281"/>
    </location>
</feature>
<accession>A0A1H6MYF7</accession>
<dbReference type="OrthoDB" id="1095452at2"/>
<dbReference type="RefSeq" id="WP_091102705.1">
    <property type="nucleotide sequence ID" value="NZ_FNXE01000068.1"/>
</dbReference>